<organism evidence="2 3">
    <name type="scientific">Apiospora marii</name>
    <dbReference type="NCBI Taxonomy" id="335849"/>
    <lineage>
        <taxon>Eukaryota</taxon>
        <taxon>Fungi</taxon>
        <taxon>Dikarya</taxon>
        <taxon>Ascomycota</taxon>
        <taxon>Pezizomycotina</taxon>
        <taxon>Sordariomycetes</taxon>
        <taxon>Xylariomycetidae</taxon>
        <taxon>Amphisphaeriales</taxon>
        <taxon>Apiosporaceae</taxon>
        <taxon>Apiospora</taxon>
    </lineage>
</organism>
<proteinExistence type="predicted"/>
<name>A0ABR1SEM9_9PEZI</name>
<evidence type="ECO:0000256" key="1">
    <source>
        <dbReference type="SAM" id="MobiDB-lite"/>
    </source>
</evidence>
<gene>
    <name evidence="2" type="ORF">PG991_002173</name>
</gene>
<keyword evidence="3" id="KW-1185">Reference proteome</keyword>
<comment type="caution">
    <text evidence="2">The sequence shown here is derived from an EMBL/GenBank/DDBJ whole genome shotgun (WGS) entry which is preliminary data.</text>
</comment>
<protein>
    <submittedName>
        <fullName evidence="2">Uncharacterized protein</fullName>
    </submittedName>
</protein>
<accession>A0ABR1SEM9</accession>
<feature type="compositionally biased region" description="Acidic residues" evidence="1">
    <location>
        <begin position="89"/>
        <end position="98"/>
    </location>
</feature>
<dbReference type="EMBL" id="JAQQWI010000006">
    <property type="protein sequence ID" value="KAK8032775.1"/>
    <property type="molecule type" value="Genomic_DNA"/>
</dbReference>
<feature type="region of interest" description="Disordered" evidence="1">
    <location>
        <begin position="67"/>
        <end position="111"/>
    </location>
</feature>
<dbReference type="Proteomes" id="UP001396898">
    <property type="component" value="Unassembled WGS sequence"/>
</dbReference>
<reference evidence="2 3" key="1">
    <citation type="submission" date="2023-01" db="EMBL/GenBank/DDBJ databases">
        <title>Analysis of 21 Apiospora genomes using comparative genomics revels a genus with tremendous synthesis potential of carbohydrate active enzymes and secondary metabolites.</title>
        <authorList>
            <person name="Sorensen T."/>
        </authorList>
    </citation>
    <scope>NUCLEOTIDE SEQUENCE [LARGE SCALE GENOMIC DNA]</scope>
    <source>
        <strain evidence="2 3">CBS 20057</strain>
    </source>
</reference>
<evidence type="ECO:0000313" key="2">
    <source>
        <dbReference type="EMBL" id="KAK8032775.1"/>
    </source>
</evidence>
<evidence type="ECO:0000313" key="3">
    <source>
        <dbReference type="Proteomes" id="UP001396898"/>
    </source>
</evidence>
<sequence length="129" mass="14969">MCYSEELDTVCSECRTSPTRRPQLLQHKCFDVLKHKRRYGGCGRASERPFTTIVRSGMCRSCRIGRRGESSNRATDPLLRSPYYRRRDDDDDDDDEGEQPPRTAAEQDKPDGGWLRQAIRLCCCCCMRR</sequence>